<reference evidence="6 7" key="1">
    <citation type="submission" date="2018-10" db="EMBL/GenBank/DDBJ databases">
        <title>Genomic Encyclopedia of Type Strains, Phase IV (KMG-IV): sequencing the most valuable type-strain genomes for metagenomic binning, comparative biology and taxonomic classification.</title>
        <authorList>
            <person name="Goeker M."/>
        </authorList>
    </citation>
    <scope>NUCLEOTIDE SEQUENCE [LARGE SCALE GENOMIC DNA]</scope>
    <source>
        <strain evidence="6 7">DSM 4734</strain>
    </source>
</reference>
<dbReference type="AlphaFoldDB" id="A0A495D0Z7"/>
<accession>A0A495D0Z7</accession>
<evidence type="ECO:0000256" key="3">
    <source>
        <dbReference type="ARBA" id="ARBA00022630"/>
    </source>
</evidence>
<feature type="domain" description="FAD-binding PCMH-type" evidence="5">
    <location>
        <begin position="50"/>
        <end position="228"/>
    </location>
</feature>
<dbReference type="SUPFAM" id="SSF55103">
    <property type="entry name" value="FAD-linked oxidases, C-terminal domain"/>
    <property type="match status" value="1"/>
</dbReference>
<dbReference type="OrthoDB" id="9811557at2"/>
<dbReference type="Pfam" id="PF01565">
    <property type="entry name" value="FAD_binding_4"/>
    <property type="match status" value="1"/>
</dbReference>
<comment type="similarity">
    <text evidence="2">Belongs to the FAD-binding oxidoreductase/transferase type 4 family.</text>
</comment>
<dbReference type="GO" id="GO:0022904">
    <property type="term" value="P:respiratory electron transport chain"/>
    <property type="evidence" value="ECO:0007669"/>
    <property type="project" value="TreeGrafter"/>
</dbReference>
<evidence type="ECO:0000256" key="2">
    <source>
        <dbReference type="ARBA" id="ARBA00008000"/>
    </source>
</evidence>
<dbReference type="Proteomes" id="UP000273675">
    <property type="component" value="Unassembled WGS sequence"/>
</dbReference>
<dbReference type="InterPro" id="IPR016164">
    <property type="entry name" value="FAD-linked_Oxase-like_C"/>
</dbReference>
<dbReference type="InterPro" id="IPR006094">
    <property type="entry name" value="Oxid_FAD_bind_N"/>
</dbReference>
<dbReference type="RefSeq" id="WP_121212183.1">
    <property type="nucleotide sequence ID" value="NZ_RBIM01000007.1"/>
</dbReference>
<dbReference type="EMBL" id="RBIM01000007">
    <property type="protein sequence ID" value="RKQ95147.1"/>
    <property type="molecule type" value="Genomic_DNA"/>
</dbReference>
<proteinExistence type="inferred from homology"/>
<dbReference type="InterPro" id="IPR051264">
    <property type="entry name" value="FAD-oxidored/transferase_4"/>
</dbReference>
<protein>
    <submittedName>
        <fullName evidence="6">FAD/FMN-containing dehydrogenase</fullName>
    </submittedName>
</protein>
<organism evidence="6 7">
    <name type="scientific">Maricaulis maris</name>
    <dbReference type="NCBI Taxonomy" id="74318"/>
    <lineage>
        <taxon>Bacteria</taxon>
        <taxon>Pseudomonadati</taxon>
        <taxon>Pseudomonadota</taxon>
        <taxon>Alphaproteobacteria</taxon>
        <taxon>Maricaulales</taxon>
        <taxon>Maricaulaceae</taxon>
        <taxon>Maricaulis</taxon>
    </lineage>
</organism>
<dbReference type="InterPro" id="IPR004113">
    <property type="entry name" value="FAD-bd_oxidored_4_C"/>
</dbReference>
<evidence type="ECO:0000313" key="7">
    <source>
        <dbReference type="Proteomes" id="UP000273675"/>
    </source>
</evidence>
<dbReference type="InterPro" id="IPR016167">
    <property type="entry name" value="FAD-bd_PCMH_sub1"/>
</dbReference>
<comment type="cofactor">
    <cofactor evidence="1">
        <name>FAD</name>
        <dbReference type="ChEBI" id="CHEBI:57692"/>
    </cofactor>
</comment>
<gene>
    <name evidence="6" type="ORF">C7435_2834</name>
</gene>
<evidence type="ECO:0000259" key="5">
    <source>
        <dbReference type="PROSITE" id="PS51387"/>
    </source>
</evidence>
<evidence type="ECO:0000256" key="4">
    <source>
        <dbReference type="ARBA" id="ARBA00022827"/>
    </source>
</evidence>
<dbReference type="GO" id="GO:0003824">
    <property type="term" value="F:catalytic activity"/>
    <property type="evidence" value="ECO:0007669"/>
    <property type="project" value="InterPro"/>
</dbReference>
<comment type="caution">
    <text evidence="6">The sequence shown here is derived from an EMBL/GenBank/DDBJ whole genome shotgun (WGS) entry which is preliminary data.</text>
</comment>
<dbReference type="PROSITE" id="PS51387">
    <property type="entry name" value="FAD_PCMH"/>
    <property type="match status" value="1"/>
</dbReference>
<dbReference type="Gene3D" id="3.30.43.10">
    <property type="entry name" value="Uridine Diphospho-n-acetylenolpyruvylglucosamine Reductase, domain 2"/>
    <property type="match status" value="1"/>
</dbReference>
<dbReference type="SUPFAM" id="SSF56176">
    <property type="entry name" value="FAD-binding/transporter-associated domain-like"/>
    <property type="match status" value="1"/>
</dbReference>
<dbReference type="InterPro" id="IPR016166">
    <property type="entry name" value="FAD-bd_PCMH"/>
</dbReference>
<sequence length="478" mass="50521">MTDTLSTASPATTPMPAALLAQLKQVLGPKGWSQDAHELAPHVADWRGRYQGSTPILLKPANTEEVAACVRLCHEAGVSITPQGGNTSLCGAATPQGEVLITMKRMTGVREVDVDNDSMTVEAGCVLENLQTLAADNNRLFPLSLGSQGSAMIGGLISTNAGGVHVLRYGMTRELVLGLEAVLPDGTIWSGLTGLRKDNTGYDLKQLLIGAEGTLGIITAATLKLFPRPSRMEVAFCGLDSAEDAVKFLGLAKQVSGGAVTAFELMPRMALDMVLEHVPGTRDPLADEHAWYVVCEMSFGRADGARETLEDALGQGFEAGLIADAAIAENDSQIHDFWRLRETIAEAERAHGKAVKHDVSIPVSKMPAFMAKATAAVEAEFPGALVIAFGHVGDGNVHFNVAARETGADDAFIAQAAPLSRLVYDLVDSFGGSISAEHGIGILKRTELASRKPVDVAVMRAIKTALDPKGIMNPRVLL</sequence>
<dbReference type="Gene3D" id="1.10.45.10">
    <property type="entry name" value="Vanillyl-alcohol Oxidase, Chain A, domain 4"/>
    <property type="match status" value="1"/>
</dbReference>
<dbReference type="PANTHER" id="PTHR43716">
    <property type="entry name" value="D-2-HYDROXYGLUTARATE DEHYDROGENASE, MITOCHONDRIAL"/>
    <property type="match status" value="1"/>
</dbReference>
<dbReference type="InterPro" id="IPR036318">
    <property type="entry name" value="FAD-bd_PCMH-like_sf"/>
</dbReference>
<keyword evidence="4" id="KW-0274">FAD</keyword>
<name>A0A495D0Z7_9PROT</name>
<dbReference type="Gene3D" id="3.30.70.2190">
    <property type="match status" value="1"/>
</dbReference>
<dbReference type="Gene3D" id="3.30.465.10">
    <property type="match status" value="1"/>
</dbReference>
<keyword evidence="3" id="KW-0285">Flavoprotein</keyword>
<dbReference type="InterPro" id="IPR016169">
    <property type="entry name" value="FAD-bd_PCMH_sub2"/>
</dbReference>
<dbReference type="Pfam" id="PF02913">
    <property type="entry name" value="FAD-oxidase_C"/>
    <property type="match status" value="1"/>
</dbReference>
<evidence type="ECO:0000256" key="1">
    <source>
        <dbReference type="ARBA" id="ARBA00001974"/>
    </source>
</evidence>
<dbReference type="Gene3D" id="3.30.70.2740">
    <property type="match status" value="1"/>
</dbReference>
<dbReference type="FunFam" id="1.10.45.10:FF:000001">
    <property type="entry name" value="D-lactate dehydrogenase mitochondrial"/>
    <property type="match status" value="1"/>
</dbReference>
<evidence type="ECO:0000313" key="6">
    <source>
        <dbReference type="EMBL" id="RKQ95147.1"/>
    </source>
</evidence>
<dbReference type="InterPro" id="IPR016171">
    <property type="entry name" value="Vanillyl_alc_oxidase_C-sub2"/>
</dbReference>
<dbReference type="PANTHER" id="PTHR43716:SF2">
    <property type="entry name" value="BLL6224 PROTEIN"/>
    <property type="match status" value="1"/>
</dbReference>
<dbReference type="GO" id="GO:0071949">
    <property type="term" value="F:FAD binding"/>
    <property type="evidence" value="ECO:0007669"/>
    <property type="project" value="InterPro"/>
</dbReference>